<dbReference type="SUPFAM" id="SSF53335">
    <property type="entry name" value="S-adenosyl-L-methionine-dependent methyltransferases"/>
    <property type="match status" value="1"/>
</dbReference>
<dbReference type="InterPro" id="IPR015324">
    <property type="entry name" value="Ribosomal_Rsm22-like"/>
</dbReference>
<keyword evidence="8" id="KW-0175">Coiled coil</keyword>
<comment type="subcellular location">
    <subcellularLocation>
        <location evidence="1">Mitochondrion</location>
    </subcellularLocation>
</comment>
<evidence type="ECO:0000256" key="3">
    <source>
        <dbReference type="ARBA" id="ARBA00022946"/>
    </source>
</evidence>
<evidence type="ECO:0000256" key="4">
    <source>
        <dbReference type="ARBA" id="ARBA00023004"/>
    </source>
</evidence>
<accession>A0A376B2M8</accession>
<name>A0A376B2M8_9ASCO</name>
<keyword evidence="6" id="KW-0496">Mitochondrion</keyword>
<evidence type="ECO:0000256" key="2">
    <source>
        <dbReference type="ARBA" id="ARBA00022723"/>
    </source>
</evidence>
<keyword evidence="10" id="KW-1185">Reference proteome</keyword>
<keyword evidence="4" id="KW-0408">Iron</keyword>
<keyword evidence="3" id="KW-0809">Transit peptide</keyword>
<gene>
    <name evidence="9" type="ORF">SCODWIG_00633</name>
</gene>
<evidence type="ECO:0000313" key="10">
    <source>
        <dbReference type="Proteomes" id="UP000262825"/>
    </source>
</evidence>
<keyword evidence="5" id="KW-0411">Iron-sulfur</keyword>
<dbReference type="GO" id="GO:0005763">
    <property type="term" value="C:mitochondrial small ribosomal subunit"/>
    <property type="evidence" value="ECO:0007669"/>
    <property type="project" value="TreeGrafter"/>
</dbReference>
<comment type="function">
    <text evidence="7">Mitochondrial ribosome (mitoribosome) assembly factor. Binds at the interface of the head and body domains of the mitochondrial small ribosomal subunit (mt-SSU), occluding the mRNA channel and preventing compaction of the head domain towards the body. Probable inactive methyltransferase: retains the characteristic folding and ability to bind S-adenosyl-L-methionine, but it probably lost its methyltransferase activity.</text>
</comment>
<dbReference type="InterPro" id="IPR052571">
    <property type="entry name" value="Mt_RNA_Methyltransferase"/>
</dbReference>
<dbReference type="InterPro" id="IPR016522">
    <property type="entry name" value="RSM22_mit_bud"/>
</dbReference>
<evidence type="ECO:0000256" key="5">
    <source>
        <dbReference type="ARBA" id="ARBA00023014"/>
    </source>
</evidence>
<keyword evidence="9" id="KW-0689">Ribosomal protein</keyword>
<reference evidence="10" key="1">
    <citation type="submission" date="2018-06" db="EMBL/GenBank/DDBJ databases">
        <authorList>
            <person name="Guldener U."/>
        </authorList>
    </citation>
    <scope>NUCLEOTIDE SEQUENCE [LARGE SCALE GENOMIC DNA]</scope>
    <source>
        <strain evidence="10">UTAD17</strain>
    </source>
</reference>
<evidence type="ECO:0000313" key="9">
    <source>
        <dbReference type="EMBL" id="SSD58872.1"/>
    </source>
</evidence>
<dbReference type="GO" id="GO:0051536">
    <property type="term" value="F:iron-sulfur cluster binding"/>
    <property type="evidence" value="ECO:0007669"/>
    <property type="project" value="UniProtKB-KW"/>
</dbReference>
<keyword evidence="2" id="KW-0479">Metal-binding</keyword>
<dbReference type="EMBL" id="UFAJ01000058">
    <property type="protein sequence ID" value="SSD58872.1"/>
    <property type="molecule type" value="Genomic_DNA"/>
</dbReference>
<dbReference type="PANTHER" id="PTHR13184">
    <property type="entry name" value="37S RIBOSOMAL PROTEIN S22"/>
    <property type="match status" value="1"/>
</dbReference>
<dbReference type="InterPro" id="IPR029063">
    <property type="entry name" value="SAM-dependent_MTases_sf"/>
</dbReference>
<evidence type="ECO:0000256" key="1">
    <source>
        <dbReference type="ARBA" id="ARBA00004173"/>
    </source>
</evidence>
<dbReference type="GO" id="GO:0003735">
    <property type="term" value="F:structural constituent of ribosome"/>
    <property type="evidence" value="ECO:0007669"/>
    <property type="project" value="TreeGrafter"/>
</dbReference>
<organism evidence="9 10">
    <name type="scientific">Saccharomycodes ludwigii</name>
    <dbReference type="NCBI Taxonomy" id="36035"/>
    <lineage>
        <taxon>Eukaryota</taxon>
        <taxon>Fungi</taxon>
        <taxon>Dikarya</taxon>
        <taxon>Ascomycota</taxon>
        <taxon>Saccharomycotina</taxon>
        <taxon>Saccharomycetes</taxon>
        <taxon>Saccharomycodales</taxon>
        <taxon>Saccharomycodaceae</taxon>
        <taxon>Saccharomycodes</taxon>
    </lineage>
</organism>
<feature type="coiled-coil region" evidence="8">
    <location>
        <begin position="639"/>
        <end position="674"/>
    </location>
</feature>
<dbReference type="GO" id="GO:0006412">
    <property type="term" value="P:translation"/>
    <property type="evidence" value="ECO:0007669"/>
    <property type="project" value="InterPro"/>
</dbReference>
<dbReference type="Pfam" id="PF09243">
    <property type="entry name" value="Rsm22"/>
    <property type="match status" value="2"/>
</dbReference>
<dbReference type="PANTHER" id="PTHR13184:SF5">
    <property type="entry name" value="METHYLTRANSFERASE-LIKE PROTEIN 17, MITOCHONDRIAL"/>
    <property type="match status" value="1"/>
</dbReference>
<sequence>MLRNKTSSLIVSNIYKRYSSDFKHTTFRSNDVNGFPKKSLGEIVPDTTTDSGKIKVIKQDDLFQKYQLSAPKNSIASRLHPKTLLGKNTLTGQIKLNPIVANAINNSILKVHVPNHLRRSAANYFIELQEKNLHRPAKSLVEVDAHIASIFLQNYASIYQSLYELKKKVPNFNPKSVLDVGYGPATGIVALNDLMGKEYRPSKKEAVILSHSEMIKRAKIILSRQLNEIPDDLLYEEKATRSLKDAETESAFAREHSTIDEEEKEDDGDLVGVVKTKQIKINTILKDSVPGVPNQYDLIILTHQLLKNEEKFPYQVEDNLEHYLSLLAPGGHLIIIERGNPLGFEIIARARQVMIRPESYPNEHGKIPRPWLRGSINKPKNSSLYDAVEKNDKDGNSLLADINKKFGEIKETDLKFESALEENLIEPDNEDANNIDFHLKILAPCSHHRKCPLQVGKPQYYGYSIGKNLKFCNFQKIVQRPKFSIELKRGKILSSEWQEKGIGESKPGSGRENCKDSEVLNYSYLIVERTLNDQATINKIVEARMAQKNSQELLDKKRFDVGYTGDDNYELWPRIINDPLKMKGHVTMDVCAPSGFLEKWTIPKSFSKQAYHDARKSNKGDVWALNAKTKYKGVSNLNVAKFERMEKLLKKQKMKLEKENEIKLQNAISKLENEKDITISNKNGVESIEGVSKNMARTIDLLSEQHGKEFEKASSKKIKKFNNSLLSDMPLKLQQQK</sequence>
<keyword evidence="9" id="KW-0687">Ribonucleoprotein</keyword>
<proteinExistence type="predicted"/>
<evidence type="ECO:0000256" key="6">
    <source>
        <dbReference type="ARBA" id="ARBA00023128"/>
    </source>
</evidence>
<dbReference type="AlphaFoldDB" id="A0A376B2M8"/>
<dbReference type="VEuPathDB" id="FungiDB:SCODWIG_00633"/>
<evidence type="ECO:0000256" key="8">
    <source>
        <dbReference type="SAM" id="Coils"/>
    </source>
</evidence>
<dbReference type="GO" id="GO:0008168">
    <property type="term" value="F:methyltransferase activity"/>
    <property type="evidence" value="ECO:0007669"/>
    <property type="project" value="InterPro"/>
</dbReference>
<evidence type="ECO:0000256" key="7">
    <source>
        <dbReference type="ARBA" id="ARBA00045681"/>
    </source>
</evidence>
<dbReference type="GO" id="GO:0046872">
    <property type="term" value="F:metal ion binding"/>
    <property type="evidence" value="ECO:0007669"/>
    <property type="project" value="UniProtKB-KW"/>
</dbReference>
<dbReference type="PIRSF" id="PIRSF007797">
    <property type="entry name" value="RSM22"/>
    <property type="match status" value="1"/>
</dbReference>
<dbReference type="Proteomes" id="UP000262825">
    <property type="component" value="Unassembled WGS sequence"/>
</dbReference>
<protein>
    <submittedName>
        <fullName evidence="9">Related to 37S ribosomal protein S22, mitochondrial</fullName>
    </submittedName>
</protein>